<comment type="caution">
    <text evidence="3">The sequence shown here is derived from an EMBL/GenBank/DDBJ whole genome shotgun (WGS) entry which is preliminary data.</text>
</comment>
<keyword evidence="2" id="KW-0472">Membrane</keyword>
<feature type="transmembrane region" description="Helical" evidence="2">
    <location>
        <begin position="318"/>
        <end position="340"/>
    </location>
</feature>
<dbReference type="Pfam" id="PF19877">
    <property type="entry name" value="DUF6350"/>
    <property type="match status" value="1"/>
</dbReference>
<evidence type="ECO:0000256" key="1">
    <source>
        <dbReference type="SAM" id="MobiDB-lite"/>
    </source>
</evidence>
<feature type="transmembrane region" description="Helical" evidence="2">
    <location>
        <begin position="232"/>
        <end position="253"/>
    </location>
</feature>
<feature type="transmembrane region" description="Helical" evidence="2">
    <location>
        <begin position="66"/>
        <end position="92"/>
    </location>
</feature>
<keyword evidence="4" id="KW-1185">Reference proteome</keyword>
<sequence length="543" mass="54757">MTDVTQAPDGAAEAPRATERQNAQPSAPPSTQPSMSPSTSMLRLLRLFWLSLGPRRAELARRAPEVASAMLGGVVAAGLGLGVFAVVVLFLWITSPYADSGPNAALHVAAALWLLAHGADLLRTDALTGATVPIGVTPLLLTALPAWLVYRATAHAVDAAEEARAAVRAVADGVSGASGVFGVSGEPGESDEEEPLGPVAVAGWFVAGYLLVAFVAVLVTMNGTLRSSPPSALLFVPLLAVVAAGAGVGTSRLRLPVSREILDDALGGALGVAVRASVVGVAVLIAGGALLTAVAMLWHGLAAGESIVRLSRSVSDRFAVLLLAAALTPNAAVWAASYALGPGFSVGVGSVVSPTGAHGYPARIPDFPLLTALPAPTGHVAATPVTWLGWLVLAVPFASGTVVAWYVADRADLHRWTVRRTAAAAALGSVGCGVLTTLVTLYAAGPMGTGMLADFGPTGWRTGAAALGWTALVAVPGAVGASLWRLHGPRPAPAARARVKHPPEPPADSPPQAGVQAMPAPRTAGHASDNAADNASESVDAQS</sequence>
<feature type="compositionally biased region" description="Low complexity" evidence="1">
    <location>
        <begin position="527"/>
        <end position="543"/>
    </location>
</feature>
<feature type="transmembrane region" description="Helical" evidence="2">
    <location>
        <begin position="129"/>
        <end position="150"/>
    </location>
</feature>
<feature type="transmembrane region" description="Helical" evidence="2">
    <location>
        <begin position="420"/>
        <end position="444"/>
    </location>
</feature>
<feature type="region of interest" description="Disordered" evidence="1">
    <location>
        <begin position="1"/>
        <end position="37"/>
    </location>
</feature>
<protein>
    <submittedName>
        <fullName evidence="3">DUF6350 family protein</fullName>
    </submittedName>
</protein>
<evidence type="ECO:0000313" key="3">
    <source>
        <dbReference type="EMBL" id="MCQ4082587.1"/>
    </source>
</evidence>
<feature type="region of interest" description="Disordered" evidence="1">
    <location>
        <begin position="492"/>
        <end position="543"/>
    </location>
</feature>
<accession>A0ABT1PY53</accession>
<proteinExistence type="predicted"/>
<evidence type="ECO:0000256" key="2">
    <source>
        <dbReference type="SAM" id="Phobius"/>
    </source>
</evidence>
<feature type="transmembrane region" description="Helical" evidence="2">
    <location>
        <begin position="104"/>
        <end position="122"/>
    </location>
</feature>
<gene>
    <name evidence="3" type="ORF">NGB36_18755</name>
</gene>
<dbReference type="Proteomes" id="UP001057702">
    <property type="component" value="Unassembled WGS sequence"/>
</dbReference>
<feature type="transmembrane region" description="Helical" evidence="2">
    <location>
        <begin position="387"/>
        <end position="408"/>
    </location>
</feature>
<evidence type="ECO:0000313" key="4">
    <source>
        <dbReference type="Proteomes" id="UP001057702"/>
    </source>
</evidence>
<feature type="transmembrane region" description="Helical" evidence="2">
    <location>
        <begin position="199"/>
        <end position="220"/>
    </location>
</feature>
<feature type="transmembrane region" description="Helical" evidence="2">
    <location>
        <begin position="273"/>
        <end position="298"/>
    </location>
</feature>
<dbReference type="RefSeq" id="WP_255921492.1">
    <property type="nucleotide sequence ID" value="NZ_JANFNG010000014.1"/>
</dbReference>
<feature type="transmembrane region" description="Helical" evidence="2">
    <location>
        <begin position="464"/>
        <end position="486"/>
    </location>
</feature>
<dbReference type="EMBL" id="JANFNG010000014">
    <property type="protein sequence ID" value="MCQ4082587.1"/>
    <property type="molecule type" value="Genomic_DNA"/>
</dbReference>
<organism evidence="3 4">
    <name type="scientific">Streptomyces humicola</name>
    <dbReference type="NCBI Taxonomy" id="2953240"/>
    <lineage>
        <taxon>Bacteria</taxon>
        <taxon>Bacillati</taxon>
        <taxon>Actinomycetota</taxon>
        <taxon>Actinomycetes</taxon>
        <taxon>Kitasatosporales</taxon>
        <taxon>Streptomycetaceae</taxon>
        <taxon>Streptomyces</taxon>
    </lineage>
</organism>
<reference evidence="3" key="1">
    <citation type="submission" date="2022-06" db="EMBL/GenBank/DDBJ databases">
        <title>Draft genome sequence of Streptomyces sp. RB6PN25 isolated from peat swamp forest in Thailand.</title>
        <authorList>
            <person name="Duangmal K."/>
            <person name="Klaysubun C."/>
        </authorList>
    </citation>
    <scope>NUCLEOTIDE SEQUENCE</scope>
    <source>
        <strain evidence="3">RB6PN25</strain>
    </source>
</reference>
<keyword evidence="2" id="KW-0812">Transmembrane</keyword>
<keyword evidence="2" id="KW-1133">Transmembrane helix</keyword>
<name>A0ABT1PY53_9ACTN</name>
<dbReference type="InterPro" id="IPR045931">
    <property type="entry name" value="DUF6350"/>
</dbReference>